<dbReference type="PANTHER" id="PTHR30469:SF18">
    <property type="entry name" value="RESISTANCE-NODULATION-CELL DIVISION (RND) EFFLUX MEMBRANE FUSION PROTEIN-RELATED"/>
    <property type="match status" value="1"/>
</dbReference>
<dbReference type="GO" id="GO:0015562">
    <property type="term" value="F:efflux transmembrane transporter activity"/>
    <property type="evidence" value="ECO:0007669"/>
    <property type="project" value="TreeGrafter"/>
</dbReference>
<dbReference type="PROSITE" id="PS51257">
    <property type="entry name" value="PROKAR_LIPOPROTEIN"/>
    <property type="match status" value="1"/>
</dbReference>
<dbReference type="PANTHER" id="PTHR30469">
    <property type="entry name" value="MULTIDRUG RESISTANCE PROTEIN MDTA"/>
    <property type="match status" value="1"/>
</dbReference>
<sequence>MRSKLITIPALLLFITVLTACGKGDNQSPLPRLVKVVVLGQALDANQPGLANKDPGSLNFDASGKVTEVLVKRGDRVQAGQSLARLMPNSISSDSTVLISYKAAKAELQSAEADFKRYSDLRAKNFISASEFDRRVAVIESARAKYEQVMEQMGFVTLRAVEAGLLNEFNLVQGQQVGVKDVVGKMTVNDKSVKVVTKSKQSMVLPITAIHSDGVSVYKLILDPDSKSVGTIAAVKVELGKVDDASAEVLGGLSAGDMVIATGWHALSVGQKVRIAISEKAE</sequence>
<dbReference type="InterPro" id="IPR058624">
    <property type="entry name" value="MdtA-like_HH"/>
</dbReference>
<dbReference type="GO" id="GO:1990281">
    <property type="term" value="C:efflux pump complex"/>
    <property type="evidence" value="ECO:0007669"/>
    <property type="project" value="TreeGrafter"/>
</dbReference>
<keyword evidence="1" id="KW-0732">Signal</keyword>
<reference evidence="3 4" key="1">
    <citation type="submission" date="2017-06" db="EMBL/GenBank/DDBJ databases">
        <authorList>
            <person name="Kim H.J."/>
            <person name="Triplett B.A."/>
        </authorList>
    </citation>
    <scope>NUCLEOTIDE SEQUENCE [LARGE SCALE GENOMIC DNA]</scope>
    <source>
        <strain evidence="3 4">MWH-VicM1</strain>
    </source>
</reference>
<dbReference type="OrthoDB" id="9806939at2"/>
<dbReference type="Pfam" id="PF25876">
    <property type="entry name" value="HH_MFP_RND"/>
    <property type="match status" value="1"/>
</dbReference>
<accession>A0A212U0U2</accession>
<feature type="domain" description="Multidrug resistance protein MdtA-like alpha-helical hairpin" evidence="2">
    <location>
        <begin position="103"/>
        <end position="146"/>
    </location>
</feature>
<gene>
    <name evidence="3" type="ORF">SAMN06295916_1364</name>
</gene>
<evidence type="ECO:0000313" key="4">
    <source>
        <dbReference type="Proteomes" id="UP000197215"/>
    </source>
</evidence>
<proteinExistence type="predicted"/>
<feature type="chain" id="PRO_5012374736" evidence="1">
    <location>
        <begin position="21"/>
        <end position="282"/>
    </location>
</feature>
<name>A0A212U0U2_9BURK</name>
<dbReference type="EMBL" id="FYEX01000002">
    <property type="protein sequence ID" value="SNC71741.1"/>
    <property type="molecule type" value="Genomic_DNA"/>
</dbReference>
<feature type="signal peptide" evidence="1">
    <location>
        <begin position="1"/>
        <end position="20"/>
    </location>
</feature>
<dbReference type="Gene3D" id="1.10.287.470">
    <property type="entry name" value="Helix hairpin bin"/>
    <property type="match status" value="1"/>
</dbReference>
<dbReference type="Gene3D" id="2.40.420.20">
    <property type="match status" value="1"/>
</dbReference>
<protein>
    <submittedName>
        <fullName evidence="3">Biotin-lipoyl like</fullName>
    </submittedName>
</protein>
<organism evidence="3 4">
    <name type="scientific">Polynucleobacter victoriensis</name>
    <dbReference type="NCBI Taxonomy" id="2049319"/>
    <lineage>
        <taxon>Bacteria</taxon>
        <taxon>Pseudomonadati</taxon>
        <taxon>Pseudomonadota</taxon>
        <taxon>Betaproteobacteria</taxon>
        <taxon>Burkholderiales</taxon>
        <taxon>Burkholderiaceae</taxon>
        <taxon>Polynucleobacter</taxon>
    </lineage>
</organism>
<dbReference type="Gene3D" id="2.40.50.100">
    <property type="match status" value="1"/>
</dbReference>
<evidence type="ECO:0000313" key="3">
    <source>
        <dbReference type="EMBL" id="SNC71741.1"/>
    </source>
</evidence>
<dbReference type="Proteomes" id="UP000197215">
    <property type="component" value="Unassembled WGS sequence"/>
</dbReference>
<evidence type="ECO:0000259" key="2">
    <source>
        <dbReference type="Pfam" id="PF25876"/>
    </source>
</evidence>
<dbReference type="AlphaFoldDB" id="A0A212U0U2"/>
<evidence type="ECO:0000256" key="1">
    <source>
        <dbReference type="SAM" id="SignalP"/>
    </source>
</evidence>
<dbReference type="RefSeq" id="WP_088813309.1">
    <property type="nucleotide sequence ID" value="NZ_FYEX01000002.1"/>
</dbReference>
<keyword evidence="4" id="KW-1185">Reference proteome</keyword>
<dbReference type="SUPFAM" id="SSF111369">
    <property type="entry name" value="HlyD-like secretion proteins"/>
    <property type="match status" value="1"/>
</dbReference>